<dbReference type="InterPro" id="IPR032675">
    <property type="entry name" value="LRR_dom_sf"/>
</dbReference>
<dbReference type="GO" id="GO:0005737">
    <property type="term" value="C:cytoplasm"/>
    <property type="evidence" value="ECO:0007669"/>
    <property type="project" value="TreeGrafter"/>
</dbReference>
<dbReference type="SUPFAM" id="SSF52058">
    <property type="entry name" value="L domain-like"/>
    <property type="match status" value="1"/>
</dbReference>
<feature type="compositionally biased region" description="Low complexity" evidence="3">
    <location>
        <begin position="380"/>
        <end position="398"/>
    </location>
</feature>
<evidence type="ECO:0000256" key="1">
    <source>
        <dbReference type="ARBA" id="ARBA00022614"/>
    </source>
</evidence>
<evidence type="ECO:0000259" key="4">
    <source>
        <dbReference type="Pfam" id="PF23197"/>
    </source>
</evidence>
<feature type="region of interest" description="Disordered" evidence="3">
    <location>
        <begin position="371"/>
        <end position="408"/>
    </location>
</feature>
<dbReference type="InterPro" id="IPR056284">
    <property type="entry name" value="AIR9-like_A9"/>
</dbReference>
<dbReference type="Pfam" id="PF13855">
    <property type="entry name" value="LRR_8"/>
    <property type="match status" value="2"/>
</dbReference>
<keyword evidence="1" id="KW-0433">Leucine-rich repeat</keyword>
<feature type="compositionally biased region" description="Low complexity" evidence="3">
    <location>
        <begin position="1"/>
        <end position="20"/>
    </location>
</feature>
<proteinExistence type="predicted"/>
<dbReference type="OrthoDB" id="1904536at2759"/>
<dbReference type="eggNOG" id="KOG0619">
    <property type="taxonomic scope" value="Eukaryota"/>
</dbReference>
<dbReference type="Gene3D" id="2.60.40.2700">
    <property type="match status" value="1"/>
</dbReference>
<dbReference type="Pfam" id="PF23197">
    <property type="entry name" value="IG_AIR9"/>
    <property type="match status" value="1"/>
</dbReference>
<dbReference type="PANTHER" id="PTHR48051">
    <property type="match status" value="1"/>
</dbReference>
<feature type="compositionally biased region" description="Basic and acidic residues" evidence="3">
    <location>
        <begin position="37"/>
        <end position="48"/>
    </location>
</feature>
<keyword evidence="2" id="KW-0677">Repeat</keyword>
<dbReference type="InterPro" id="IPR001611">
    <property type="entry name" value="Leu-rich_rpt"/>
</dbReference>
<evidence type="ECO:0000313" key="6">
    <source>
        <dbReference type="Proteomes" id="UP000054408"/>
    </source>
</evidence>
<feature type="region of interest" description="Disordered" evidence="3">
    <location>
        <begin position="1"/>
        <end position="48"/>
    </location>
</feature>
<protein>
    <submittedName>
        <fullName evidence="5">Leucine-rich repeat containing protein</fullName>
    </submittedName>
</protein>
<dbReference type="eggNOG" id="KOG0531">
    <property type="taxonomic scope" value="Eukaryota"/>
</dbReference>
<organism evidence="5 6">
    <name type="scientific">Thecamonas trahens ATCC 50062</name>
    <dbReference type="NCBI Taxonomy" id="461836"/>
    <lineage>
        <taxon>Eukaryota</taxon>
        <taxon>Apusozoa</taxon>
        <taxon>Apusomonadida</taxon>
        <taxon>Apusomonadidae</taxon>
        <taxon>Thecamonas</taxon>
    </lineage>
</organism>
<dbReference type="InterPro" id="IPR003591">
    <property type="entry name" value="Leu-rich_rpt_typical-subtyp"/>
</dbReference>
<dbReference type="STRING" id="461836.A0A0L0DND2"/>
<accession>A0A0L0DND2</accession>
<dbReference type="Gene3D" id="3.80.10.10">
    <property type="entry name" value="Ribonuclease Inhibitor"/>
    <property type="match status" value="1"/>
</dbReference>
<feature type="region of interest" description="Disordered" evidence="3">
    <location>
        <begin position="78"/>
        <end position="106"/>
    </location>
</feature>
<dbReference type="GeneID" id="25567623"/>
<dbReference type="AlphaFoldDB" id="A0A0L0DND2"/>
<feature type="region of interest" description="Disordered" evidence="3">
    <location>
        <begin position="486"/>
        <end position="531"/>
    </location>
</feature>
<feature type="compositionally biased region" description="Low complexity" evidence="3">
    <location>
        <begin position="79"/>
        <end position="100"/>
    </location>
</feature>
<evidence type="ECO:0000313" key="5">
    <source>
        <dbReference type="EMBL" id="KNC52923.1"/>
    </source>
</evidence>
<evidence type="ECO:0000256" key="2">
    <source>
        <dbReference type="ARBA" id="ARBA00022737"/>
    </source>
</evidence>
<gene>
    <name evidence="5" type="ORF">AMSG_09090</name>
</gene>
<feature type="compositionally biased region" description="Polar residues" evidence="3">
    <location>
        <begin position="27"/>
        <end position="36"/>
    </location>
</feature>
<evidence type="ECO:0000256" key="3">
    <source>
        <dbReference type="SAM" id="MobiDB-lite"/>
    </source>
</evidence>
<dbReference type="InterPro" id="IPR050216">
    <property type="entry name" value="LRR_domain-containing"/>
</dbReference>
<feature type="domain" description="AIR9-like A9" evidence="4">
    <location>
        <begin position="722"/>
        <end position="805"/>
    </location>
</feature>
<dbReference type="PANTHER" id="PTHR48051:SF46">
    <property type="entry name" value="LEUCINE RICH REPEAT-CONTAINING DOMAIN PROTEIN"/>
    <property type="match status" value="1"/>
</dbReference>
<dbReference type="Proteomes" id="UP000054408">
    <property type="component" value="Unassembled WGS sequence"/>
</dbReference>
<dbReference type="EMBL" id="GL349477">
    <property type="protein sequence ID" value="KNC52923.1"/>
    <property type="molecule type" value="Genomic_DNA"/>
</dbReference>
<reference evidence="5 6" key="1">
    <citation type="submission" date="2010-05" db="EMBL/GenBank/DDBJ databases">
        <title>The Genome Sequence of Thecamonas trahens ATCC 50062.</title>
        <authorList>
            <consortium name="The Broad Institute Genome Sequencing Platform"/>
            <person name="Russ C."/>
            <person name="Cuomo C."/>
            <person name="Shea T."/>
            <person name="Young S.K."/>
            <person name="Zeng Q."/>
            <person name="Koehrsen M."/>
            <person name="Haas B."/>
            <person name="Borodovsky M."/>
            <person name="Guigo R."/>
            <person name="Alvarado L."/>
            <person name="Berlin A."/>
            <person name="Bochicchio J."/>
            <person name="Borenstein D."/>
            <person name="Chapman S."/>
            <person name="Chen Z."/>
            <person name="Freedman E."/>
            <person name="Gellesch M."/>
            <person name="Goldberg J."/>
            <person name="Griggs A."/>
            <person name="Gujja S."/>
            <person name="Heilman E."/>
            <person name="Heiman D."/>
            <person name="Hepburn T."/>
            <person name="Howarth C."/>
            <person name="Jen D."/>
            <person name="Larson L."/>
            <person name="Mehta T."/>
            <person name="Park D."/>
            <person name="Pearson M."/>
            <person name="Roberts A."/>
            <person name="Saif S."/>
            <person name="Shenoy N."/>
            <person name="Sisk P."/>
            <person name="Stolte C."/>
            <person name="Sykes S."/>
            <person name="Thomson T."/>
            <person name="Walk T."/>
            <person name="White J."/>
            <person name="Yandava C."/>
            <person name="Burger G."/>
            <person name="Gray M.W."/>
            <person name="Holland P.W.H."/>
            <person name="King N."/>
            <person name="Lang F.B.F."/>
            <person name="Roger A.J."/>
            <person name="Ruiz-Trillo I."/>
            <person name="Lander E."/>
            <person name="Nusbaum C."/>
        </authorList>
    </citation>
    <scope>NUCLEOTIDE SEQUENCE [LARGE SCALE GENOMIC DNA]</scope>
    <source>
        <strain evidence="5 6">ATCC 50062</strain>
    </source>
</reference>
<name>A0A0L0DND2_THETB</name>
<feature type="compositionally biased region" description="Acidic residues" evidence="3">
    <location>
        <begin position="494"/>
        <end position="504"/>
    </location>
</feature>
<keyword evidence="6" id="KW-1185">Reference proteome</keyword>
<dbReference type="SMART" id="SM00369">
    <property type="entry name" value="LRR_TYP"/>
    <property type="match status" value="5"/>
</dbReference>
<sequence length="916" mass="95822">MLVVKAAPAAGAAAASGGDQATEEEATVSNSGSTLTTKEDAAAAEAAERERKLKILKKKKLLLLKKKKLEAERAKRAQAEAASASSASSTPKSTGAKSAALKPLPGKTVPGSAKAVTAYVGKVKAKGAKELSFKPFVTKAPLTSFPSVLLEDPATGAAFASVDLADNCVGSLPQDLSSLGGLTKVNLSSNRLTTLPGSLGSLPALKMLYAPSNALTSLEVGLGGAAATLRILDVSGNALTALPDALFEALVNLADLKVASNALTTIPLAVAKLRKLQRLDASHNALTKLPAELGANSGVFSQLLVSGNALTALPPGVAAAKALTKLHVESNPLVGGAVAYLSEAQRAAAEAGKLEIKDGGGAAAHPVTAALKEQARRDSTASSAGSVSSVEASSATEAGGEDADDARPASASASSVVLSSGLDVGAMHSAVAGYLDELATMKADLAPMMSRLREIRAAAASAAARGATFEGADGPAKIDVDLDVTADGVHSDDGSDIDDDDESESGAGSATGEEEPAPAGGDGDGGDGEVNRAQHLHHNHVRIARLEKNAHKRALSRAMAAMANYRRMQYEHVRMAQAQGAPYVPPGPPPNYTALILEADAEELAAQQEISELLGDEFECAPDELPQEQLHITGEAVEGERLKIKSSHHRRLQRRFRFQWERRAGDGVWRRIPFALHYHYSLTAVDVGRDVRCVLTPVAAENGSGAVAFEACGVAPGAPRYEDLTIEGSEYHDTLFTLNGRYWGGTEGGSSIVWSKSSDGVHYVPVTPEADGKSYQATSDDNHCKIRVEYTPVRADGVVGEPVAAETGPIQISRRVVNLVRDMLFQDKAAFDVKIIGDSPADPTEDAALKIKGKRLGLYKVGKRNKAHKSLIKLEVDATTSYILDCLDHAARDVVAVTISFFSKRERREREKASRR</sequence>
<dbReference type="RefSeq" id="XP_013754819.1">
    <property type="nucleotide sequence ID" value="XM_013899365.1"/>
</dbReference>
<dbReference type="SMART" id="SM00364">
    <property type="entry name" value="LRR_BAC"/>
    <property type="match status" value="3"/>
</dbReference>